<feature type="signal peptide" evidence="12">
    <location>
        <begin position="1"/>
        <end position="20"/>
    </location>
</feature>
<feature type="disulfide bond" evidence="10">
    <location>
        <begin position="68"/>
        <end position="80"/>
    </location>
</feature>
<feature type="compositionally biased region" description="Low complexity" evidence="11">
    <location>
        <begin position="205"/>
        <end position="233"/>
    </location>
</feature>
<dbReference type="PANTHER" id="PTHR22722">
    <property type="entry name" value="LOW-DENSITY LIPOPROTEIN RECEPTOR-RELATED PROTEIN 2-RELATED"/>
    <property type="match status" value="1"/>
</dbReference>
<comment type="subcellular location">
    <subcellularLocation>
        <location evidence="1">Membrane</location>
        <topology evidence="1">Single-pass membrane protein</topology>
    </subcellularLocation>
</comment>
<keyword evidence="2" id="KW-0812">Transmembrane</keyword>
<feature type="region of interest" description="Disordered" evidence="11">
    <location>
        <begin position="190"/>
        <end position="235"/>
    </location>
</feature>
<evidence type="ECO:0000259" key="13">
    <source>
        <dbReference type="SMART" id="SM00254"/>
    </source>
</evidence>
<dbReference type="PROSITE" id="PS50068">
    <property type="entry name" value="LDLRA_2"/>
    <property type="match status" value="2"/>
</dbReference>
<dbReference type="PRINTS" id="PR00261">
    <property type="entry name" value="LDLRECEPTOR"/>
</dbReference>
<evidence type="ECO:0000256" key="11">
    <source>
        <dbReference type="SAM" id="MobiDB-lite"/>
    </source>
</evidence>
<evidence type="ECO:0000256" key="3">
    <source>
        <dbReference type="ARBA" id="ARBA00022729"/>
    </source>
</evidence>
<dbReference type="Pfam" id="PF00057">
    <property type="entry name" value="Ldl_recept_a"/>
    <property type="match status" value="2"/>
</dbReference>
<dbReference type="PROSITE" id="PS01209">
    <property type="entry name" value="LDLRA_1"/>
    <property type="match status" value="1"/>
</dbReference>
<dbReference type="Gene3D" id="4.10.400.10">
    <property type="entry name" value="Low-density Lipoprotein Receptor"/>
    <property type="match status" value="2"/>
</dbReference>
<accession>A0A8W8KTT4</accession>
<evidence type="ECO:0000256" key="6">
    <source>
        <dbReference type="ARBA" id="ARBA00023136"/>
    </source>
</evidence>
<evidence type="ECO:0000256" key="7">
    <source>
        <dbReference type="ARBA" id="ARBA00023157"/>
    </source>
</evidence>
<protein>
    <recommendedName>
        <fullName evidence="13">ShKT domain-containing protein</fullName>
    </recommendedName>
</protein>
<keyword evidence="3 12" id="KW-0732">Signal</keyword>
<proteinExistence type="predicted"/>
<dbReference type="InterPro" id="IPR003582">
    <property type="entry name" value="ShKT_dom"/>
</dbReference>
<evidence type="ECO:0000256" key="8">
    <source>
        <dbReference type="ARBA" id="ARBA00023170"/>
    </source>
</evidence>
<dbReference type="AlphaFoldDB" id="A0A8W8KTT4"/>
<dbReference type="EnsemblMetazoa" id="G25014.6">
    <property type="protein sequence ID" value="G25014.6:cds"/>
    <property type="gene ID" value="G25014"/>
</dbReference>
<dbReference type="InterPro" id="IPR036055">
    <property type="entry name" value="LDL_receptor-like_sf"/>
</dbReference>
<feature type="disulfide bond" evidence="10">
    <location>
        <begin position="75"/>
        <end position="93"/>
    </location>
</feature>
<keyword evidence="6" id="KW-0472">Membrane</keyword>
<dbReference type="InterPro" id="IPR051221">
    <property type="entry name" value="LDLR-related"/>
</dbReference>
<evidence type="ECO:0000256" key="4">
    <source>
        <dbReference type="ARBA" id="ARBA00022737"/>
    </source>
</evidence>
<feature type="domain" description="ShKT" evidence="13">
    <location>
        <begin position="147"/>
        <end position="183"/>
    </location>
</feature>
<dbReference type="GO" id="GO:0043235">
    <property type="term" value="C:receptor complex"/>
    <property type="evidence" value="ECO:0007669"/>
    <property type="project" value="TreeGrafter"/>
</dbReference>
<keyword evidence="9" id="KW-0325">Glycoprotein</keyword>
<dbReference type="GO" id="GO:0005886">
    <property type="term" value="C:plasma membrane"/>
    <property type="evidence" value="ECO:0007669"/>
    <property type="project" value="TreeGrafter"/>
</dbReference>
<dbReference type="InterPro" id="IPR023415">
    <property type="entry name" value="LDLR_class-A_CS"/>
</dbReference>
<evidence type="ECO:0000256" key="2">
    <source>
        <dbReference type="ARBA" id="ARBA00022692"/>
    </source>
</evidence>
<dbReference type="CDD" id="cd00112">
    <property type="entry name" value="LDLa"/>
    <property type="match status" value="2"/>
</dbReference>
<dbReference type="SMART" id="SM00254">
    <property type="entry name" value="ShKT"/>
    <property type="match status" value="2"/>
</dbReference>
<feature type="chain" id="PRO_5036494513" description="ShKT domain-containing protein" evidence="12">
    <location>
        <begin position="21"/>
        <end position="288"/>
    </location>
</feature>
<feature type="disulfide bond" evidence="10">
    <location>
        <begin position="35"/>
        <end position="53"/>
    </location>
</feature>
<organism evidence="14 15">
    <name type="scientific">Magallana gigas</name>
    <name type="common">Pacific oyster</name>
    <name type="synonym">Crassostrea gigas</name>
    <dbReference type="NCBI Taxonomy" id="29159"/>
    <lineage>
        <taxon>Eukaryota</taxon>
        <taxon>Metazoa</taxon>
        <taxon>Spiralia</taxon>
        <taxon>Lophotrochozoa</taxon>
        <taxon>Mollusca</taxon>
        <taxon>Bivalvia</taxon>
        <taxon>Autobranchia</taxon>
        <taxon>Pteriomorphia</taxon>
        <taxon>Ostreida</taxon>
        <taxon>Ostreoidea</taxon>
        <taxon>Ostreidae</taxon>
        <taxon>Magallana</taxon>
    </lineage>
</organism>
<evidence type="ECO:0000256" key="10">
    <source>
        <dbReference type="PROSITE-ProRule" id="PRU00124"/>
    </source>
</evidence>
<evidence type="ECO:0000256" key="1">
    <source>
        <dbReference type="ARBA" id="ARBA00004167"/>
    </source>
</evidence>
<reference evidence="14" key="1">
    <citation type="submission" date="2022-08" db="UniProtKB">
        <authorList>
            <consortium name="EnsemblMetazoa"/>
        </authorList>
    </citation>
    <scope>IDENTIFICATION</scope>
    <source>
        <strain evidence="14">05x7-T-G4-1.051#20</strain>
    </source>
</reference>
<keyword evidence="5" id="KW-1133">Transmembrane helix</keyword>
<keyword evidence="4" id="KW-0677">Repeat</keyword>
<evidence type="ECO:0000256" key="12">
    <source>
        <dbReference type="SAM" id="SignalP"/>
    </source>
</evidence>
<evidence type="ECO:0000313" key="15">
    <source>
        <dbReference type="Proteomes" id="UP000005408"/>
    </source>
</evidence>
<name>A0A8W8KTT4_MAGGI</name>
<dbReference type="Proteomes" id="UP000005408">
    <property type="component" value="Unassembled WGS sequence"/>
</dbReference>
<evidence type="ECO:0000256" key="5">
    <source>
        <dbReference type="ARBA" id="ARBA00022989"/>
    </source>
</evidence>
<dbReference type="FunFam" id="4.10.400.10:FF:000034">
    <property type="entry name" value="Low-density lipoprotein receptor-related protein 2"/>
    <property type="match status" value="1"/>
</dbReference>
<feature type="disulfide bond" evidence="10">
    <location>
        <begin position="87"/>
        <end position="102"/>
    </location>
</feature>
<feature type="disulfide bond" evidence="10">
    <location>
        <begin position="28"/>
        <end position="40"/>
    </location>
</feature>
<dbReference type="InterPro" id="IPR002172">
    <property type="entry name" value="LDrepeatLR_classA_rpt"/>
</dbReference>
<sequence>MAGGISMYMVFINLLACVLSLPTANHTCQHDKYACGDGACIPVNWVCDGEVDCKNDMDEQNCDHPTTCSGGSYQCSSGACVPHRWRCDGELDCNDGSDEENCTSTVSVTATKSTTSTMTSSISSVPPLTSTMPISSSTISLLGPDPNCRDEQLNCHVLVTDIDICSMPASAQLLCASTCRMCSGSSGSQNHVTDHQTTKHNPGHPTASTQTMTTSTPTTMTMTTTGTSRSPYTAPSTNVPAASGCVDAEDNCEHLVKTINICSDPVKAEFICQRTCNACGTTDNLIIG</sequence>
<dbReference type="SMART" id="SM00192">
    <property type="entry name" value="LDLa"/>
    <property type="match status" value="2"/>
</dbReference>
<evidence type="ECO:0000313" key="14">
    <source>
        <dbReference type="EnsemblMetazoa" id="G25014.6:cds"/>
    </source>
</evidence>
<feature type="disulfide bond" evidence="10">
    <location>
        <begin position="47"/>
        <end position="62"/>
    </location>
</feature>
<feature type="domain" description="ShKT" evidence="13">
    <location>
        <begin position="244"/>
        <end position="280"/>
    </location>
</feature>
<keyword evidence="7 10" id="KW-1015">Disulfide bond</keyword>
<dbReference type="SUPFAM" id="SSF57424">
    <property type="entry name" value="LDL receptor-like module"/>
    <property type="match status" value="2"/>
</dbReference>
<evidence type="ECO:0000256" key="9">
    <source>
        <dbReference type="ARBA" id="ARBA00023180"/>
    </source>
</evidence>
<keyword evidence="15" id="KW-1185">Reference proteome</keyword>
<keyword evidence="8" id="KW-0675">Receptor</keyword>